<feature type="non-terminal residue" evidence="4">
    <location>
        <position position="1"/>
    </location>
</feature>
<dbReference type="InterPro" id="IPR014729">
    <property type="entry name" value="Rossmann-like_a/b/a_fold"/>
</dbReference>
<protein>
    <recommendedName>
        <fullName evidence="3">Thil AANH domain-containing protein</fullName>
    </recommendedName>
</protein>
<dbReference type="EMBL" id="BARS01008162">
    <property type="protein sequence ID" value="GAF74821.1"/>
    <property type="molecule type" value="Genomic_DNA"/>
</dbReference>
<comment type="caution">
    <text evidence="4">The sequence shown here is derived from an EMBL/GenBank/DDBJ whole genome shotgun (WGS) entry which is preliminary data.</text>
</comment>
<proteinExistence type="predicted"/>
<organism evidence="4">
    <name type="scientific">marine sediment metagenome</name>
    <dbReference type="NCBI Taxonomy" id="412755"/>
    <lineage>
        <taxon>unclassified sequences</taxon>
        <taxon>metagenomes</taxon>
        <taxon>ecological metagenomes</taxon>
    </lineage>
</organism>
<keyword evidence="1" id="KW-0547">Nucleotide-binding</keyword>
<name>X0SI83_9ZZZZ</name>
<evidence type="ECO:0000313" key="4">
    <source>
        <dbReference type="EMBL" id="GAF74821.1"/>
    </source>
</evidence>
<evidence type="ECO:0000256" key="2">
    <source>
        <dbReference type="ARBA" id="ARBA00022840"/>
    </source>
</evidence>
<dbReference type="Gene3D" id="3.40.50.620">
    <property type="entry name" value="HUPs"/>
    <property type="match status" value="1"/>
</dbReference>
<evidence type="ECO:0000259" key="3">
    <source>
        <dbReference type="Pfam" id="PF02568"/>
    </source>
</evidence>
<accession>X0SI83</accession>
<feature type="domain" description="Thil AANH" evidence="3">
    <location>
        <begin position="1"/>
        <end position="169"/>
    </location>
</feature>
<dbReference type="GO" id="GO:0052837">
    <property type="term" value="P:thiazole biosynthetic process"/>
    <property type="evidence" value="ECO:0007669"/>
    <property type="project" value="TreeGrafter"/>
</dbReference>
<sequence length="179" mass="19821">KRGCSVIPLHFCLSECDRQNALHSVQVLSGYSHGWELRPIMLDHREVVSDILRRLRIIGEERWSCIFCKRALLLKACQVASEMGAHGIVMGDSLGQVASQTLSNMEVISFAIPMPVLRPLIGLDKTEIVDLARRIGTFPAATRSDTACPFLPHRPVTGGSLEKLQQIARRLAEVEVPAQ</sequence>
<reference evidence="4" key="1">
    <citation type="journal article" date="2014" name="Front. Microbiol.">
        <title>High frequency of phylogenetically diverse reductive dehalogenase-homologous genes in deep subseafloor sedimentary metagenomes.</title>
        <authorList>
            <person name="Kawai M."/>
            <person name="Futagami T."/>
            <person name="Toyoda A."/>
            <person name="Takaki Y."/>
            <person name="Nishi S."/>
            <person name="Hori S."/>
            <person name="Arai W."/>
            <person name="Tsubouchi T."/>
            <person name="Morono Y."/>
            <person name="Uchiyama I."/>
            <person name="Ito T."/>
            <person name="Fujiyama A."/>
            <person name="Inagaki F."/>
            <person name="Takami H."/>
        </authorList>
    </citation>
    <scope>NUCLEOTIDE SEQUENCE</scope>
    <source>
        <strain evidence="4">Expedition CK06-06</strain>
    </source>
</reference>
<dbReference type="AlphaFoldDB" id="X0SI83"/>
<dbReference type="SUPFAM" id="SSF52402">
    <property type="entry name" value="Adenine nucleotide alpha hydrolases-like"/>
    <property type="match status" value="1"/>
</dbReference>
<dbReference type="InterPro" id="IPR020536">
    <property type="entry name" value="ThiI_AANH"/>
</dbReference>
<evidence type="ECO:0000256" key="1">
    <source>
        <dbReference type="ARBA" id="ARBA00022741"/>
    </source>
</evidence>
<dbReference type="PANTHER" id="PTHR43209:SF1">
    <property type="entry name" value="TRNA SULFURTRANSFERASE"/>
    <property type="match status" value="1"/>
</dbReference>
<keyword evidence="2" id="KW-0067">ATP-binding</keyword>
<dbReference type="Pfam" id="PF02568">
    <property type="entry name" value="ThiI"/>
    <property type="match status" value="1"/>
</dbReference>
<dbReference type="PANTHER" id="PTHR43209">
    <property type="entry name" value="TRNA SULFURTRANSFERASE"/>
    <property type="match status" value="1"/>
</dbReference>
<gene>
    <name evidence="4" type="ORF">S01H1_15622</name>
</gene>
<dbReference type="GO" id="GO:0002937">
    <property type="term" value="P:tRNA 4-thiouridine biosynthesis"/>
    <property type="evidence" value="ECO:0007669"/>
    <property type="project" value="TreeGrafter"/>
</dbReference>
<dbReference type="GO" id="GO:0005524">
    <property type="term" value="F:ATP binding"/>
    <property type="evidence" value="ECO:0007669"/>
    <property type="project" value="UniProtKB-KW"/>
</dbReference>
<dbReference type="GO" id="GO:0005829">
    <property type="term" value="C:cytosol"/>
    <property type="evidence" value="ECO:0007669"/>
    <property type="project" value="TreeGrafter"/>
</dbReference>
<dbReference type="InterPro" id="IPR050102">
    <property type="entry name" value="tRNA_sulfurtransferase_ThiI"/>
</dbReference>
<dbReference type="GO" id="GO:0004810">
    <property type="term" value="F:CCA tRNA nucleotidyltransferase activity"/>
    <property type="evidence" value="ECO:0007669"/>
    <property type="project" value="InterPro"/>
</dbReference>